<gene>
    <name evidence="4" type="ORF">CRE_14077</name>
</gene>
<sequence>MSMLSSVFCLKCKNMYGEYAFQMRPRSSFGSLFLLFRQFGHSDLFADLETRKMCIGTCNHSICEKCFDKKLTGTCPICEKGNSFDLKNINYQAQEMVGTVVQSVSLTDLVDLKLNQKSSGHGECSECKKYNEKLRICVECAMRSELLTKSKDGEFEFSAEIKDGELLETKILLIRSFALCANCVLDGNKHDGSDGKQHKLVPMVNIKGMSETFYKLRAISVVSFALGNIKKEVSECKHMPLAPKLCAWVSECWKTIEEFEQKIAEGNGVDHASNSSAVITMINTVMEILNGVSWVYKEVVERCLADLSVEMNNAESVDEKRELKKTLEKLESLRNFYGSRKMFDLRTSKIVDLFYMYQSGTLGKTFANDNRIDKSSIEEAVREGLNVTKDVRRMIKLPPRYEKYANFAGSVLQLFMGEKSNQLEEPDLD</sequence>
<keyword evidence="2" id="KW-0862">Zinc</keyword>
<keyword evidence="1" id="KW-0863">Zinc-finger</keyword>
<dbReference type="HOGENOM" id="CLU_722054_0_0_1"/>
<organism evidence="5">
    <name type="scientific">Caenorhabditis remanei</name>
    <name type="common">Caenorhabditis vulgaris</name>
    <dbReference type="NCBI Taxonomy" id="31234"/>
    <lineage>
        <taxon>Eukaryota</taxon>
        <taxon>Metazoa</taxon>
        <taxon>Ecdysozoa</taxon>
        <taxon>Nematoda</taxon>
        <taxon>Chromadorea</taxon>
        <taxon>Rhabditida</taxon>
        <taxon>Rhabditina</taxon>
        <taxon>Rhabditomorpha</taxon>
        <taxon>Rhabditoidea</taxon>
        <taxon>Rhabditidae</taxon>
        <taxon>Peloderinae</taxon>
        <taxon>Caenorhabditis</taxon>
    </lineage>
</organism>
<dbReference type="SUPFAM" id="SSF57850">
    <property type="entry name" value="RING/U-box"/>
    <property type="match status" value="1"/>
</dbReference>
<feature type="domain" description="RING-type" evidence="3">
    <location>
        <begin position="49"/>
        <end position="80"/>
    </location>
</feature>
<proteinExistence type="predicted"/>
<accession>E3MRE0</accession>
<name>E3MRE0_CAERE</name>
<dbReference type="EMBL" id="DS268469">
    <property type="protein sequence ID" value="EFP07924.1"/>
    <property type="molecule type" value="Genomic_DNA"/>
</dbReference>
<evidence type="ECO:0000313" key="4">
    <source>
        <dbReference type="EMBL" id="EFP07924.1"/>
    </source>
</evidence>
<evidence type="ECO:0000313" key="5">
    <source>
        <dbReference type="Proteomes" id="UP000008281"/>
    </source>
</evidence>
<keyword evidence="1" id="KW-0479">Metal-binding</keyword>
<evidence type="ECO:0000259" key="3">
    <source>
        <dbReference type="Pfam" id="PF14634"/>
    </source>
</evidence>
<dbReference type="AlphaFoldDB" id="E3MRE0"/>
<dbReference type="InterPro" id="IPR013083">
    <property type="entry name" value="Znf_RING/FYVE/PHD"/>
</dbReference>
<dbReference type="Proteomes" id="UP000008281">
    <property type="component" value="Unassembled WGS sequence"/>
</dbReference>
<dbReference type="OrthoDB" id="5813525at2759"/>
<dbReference type="GO" id="GO:0008270">
    <property type="term" value="F:zinc ion binding"/>
    <property type="evidence" value="ECO:0007669"/>
    <property type="project" value="UniProtKB-KW"/>
</dbReference>
<dbReference type="eggNOG" id="ENOG502R8FH">
    <property type="taxonomic scope" value="Eukaryota"/>
</dbReference>
<dbReference type="Pfam" id="PF14634">
    <property type="entry name" value="zf-RING_5"/>
    <property type="match status" value="1"/>
</dbReference>
<dbReference type="Gene3D" id="3.30.40.10">
    <property type="entry name" value="Zinc/RING finger domain, C3HC4 (zinc finger)"/>
    <property type="match status" value="1"/>
</dbReference>
<dbReference type="InterPro" id="IPR001841">
    <property type="entry name" value="Znf_RING"/>
</dbReference>
<reference evidence="4" key="1">
    <citation type="submission" date="2007-07" db="EMBL/GenBank/DDBJ databases">
        <title>PCAP assembly of the Caenorhabditis remanei genome.</title>
        <authorList>
            <consortium name="The Caenorhabditis remanei Sequencing Consortium"/>
            <person name="Wilson R.K."/>
        </authorList>
    </citation>
    <scope>NUCLEOTIDE SEQUENCE [LARGE SCALE GENOMIC DNA]</scope>
    <source>
        <strain evidence="4">PB4641</strain>
    </source>
</reference>
<dbReference type="OMA" id="NSAFCAN"/>
<protein>
    <recommendedName>
        <fullName evidence="3">RING-type domain-containing protein</fullName>
    </recommendedName>
</protein>
<keyword evidence="5" id="KW-1185">Reference proteome</keyword>
<evidence type="ECO:0000256" key="2">
    <source>
        <dbReference type="ARBA" id="ARBA00022833"/>
    </source>
</evidence>
<dbReference type="InParanoid" id="E3MRE0"/>
<evidence type="ECO:0000256" key="1">
    <source>
        <dbReference type="ARBA" id="ARBA00022771"/>
    </source>
</evidence>